<accession>A0A8H6I7M9</accession>
<evidence type="ECO:0000256" key="1">
    <source>
        <dbReference type="SAM" id="MobiDB-lite"/>
    </source>
</evidence>
<organism evidence="2 3">
    <name type="scientific">Ephemerocybe angulata</name>
    <dbReference type="NCBI Taxonomy" id="980116"/>
    <lineage>
        <taxon>Eukaryota</taxon>
        <taxon>Fungi</taxon>
        <taxon>Dikarya</taxon>
        <taxon>Basidiomycota</taxon>
        <taxon>Agaricomycotina</taxon>
        <taxon>Agaricomycetes</taxon>
        <taxon>Agaricomycetidae</taxon>
        <taxon>Agaricales</taxon>
        <taxon>Agaricineae</taxon>
        <taxon>Psathyrellaceae</taxon>
        <taxon>Ephemerocybe</taxon>
    </lineage>
</organism>
<dbReference type="EMBL" id="JACGCI010000015">
    <property type="protein sequence ID" value="KAF6759389.1"/>
    <property type="molecule type" value="Genomic_DNA"/>
</dbReference>
<dbReference type="AlphaFoldDB" id="A0A8H6I7M9"/>
<gene>
    <name evidence="2" type="ORF">DFP72DRAFT_844136</name>
</gene>
<evidence type="ECO:0000313" key="2">
    <source>
        <dbReference type="EMBL" id="KAF6759389.1"/>
    </source>
</evidence>
<keyword evidence="3" id="KW-1185">Reference proteome</keyword>
<feature type="compositionally biased region" description="Basic and acidic residues" evidence="1">
    <location>
        <begin position="194"/>
        <end position="208"/>
    </location>
</feature>
<proteinExistence type="predicted"/>
<sequence length="208" mass="23271">MTYAMYIATRRSGWDTVETWVEPSTCIRRCRTRIELYFEVEVESRTRGEGSKKEVGSLSYLRPVAPWLRLRLQGGFASHWQPGPLGSLNPPPTTATATGLSSPCGYAGHWHLHRQDKKVSKISSIKYTLHGKDIRKKTANNVGRQGTKQEAGWISVRDRSLSLSVGASRAGRISDSDSGEEDEEGLEEAEDEAERPYDVRSTSKEEEV</sequence>
<protein>
    <submittedName>
        <fullName evidence="2">Uncharacterized protein</fullName>
    </submittedName>
</protein>
<reference evidence="2 3" key="1">
    <citation type="submission" date="2020-07" db="EMBL/GenBank/DDBJ databases">
        <title>Comparative genomics of pyrophilous fungi reveals a link between fire events and developmental genes.</title>
        <authorList>
            <consortium name="DOE Joint Genome Institute"/>
            <person name="Steindorff A.S."/>
            <person name="Carver A."/>
            <person name="Calhoun S."/>
            <person name="Stillman K."/>
            <person name="Liu H."/>
            <person name="Lipzen A."/>
            <person name="Pangilinan J."/>
            <person name="Labutti K."/>
            <person name="Bruns T.D."/>
            <person name="Grigoriev I.V."/>
        </authorList>
    </citation>
    <scope>NUCLEOTIDE SEQUENCE [LARGE SCALE GENOMIC DNA]</scope>
    <source>
        <strain evidence="2 3">CBS 144469</strain>
    </source>
</reference>
<feature type="compositionally biased region" description="Acidic residues" evidence="1">
    <location>
        <begin position="177"/>
        <end position="193"/>
    </location>
</feature>
<feature type="region of interest" description="Disordered" evidence="1">
    <location>
        <begin position="163"/>
        <end position="208"/>
    </location>
</feature>
<evidence type="ECO:0000313" key="3">
    <source>
        <dbReference type="Proteomes" id="UP000521943"/>
    </source>
</evidence>
<comment type="caution">
    <text evidence="2">The sequence shown here is derived from an EMBL/GenBank/DDBJ whole genome shotgun (WGS) entry which is preliminary data.</text>
</comment>
<dbReference type="Proteomes" id="UP000521943">
    <property type="component" value="Unassembled WGS sequence"/>
</dbReference>
<name>A0A8H6I7M9_9AGAR</name>